<dbReference type="Pfam" id="PF00392">
    <property type="entry name" value="GntR"/>
    <property type="match status" value="1"/>
</dbReference>
<evidence type="ECO:0000256" key="1">
    <source>
        <dbReference type="ARBA" id="ARBA00023015"/>
    </source>
</evidence>
<sequence>MQPTELPTSMAARRIDRPVPLRERVYQSMQELIISGHLAAGQHLVESELAEMLGVSRQPVREALQLLNSEGWVDLRPGYGAFVHVPTEAEADELLVVRALLETESARLAALHADAAGVARLRELCRQGEAAVATDDIEGMVEANAALHRCVTELSGNRVLLDFATQVDRRVRWYYTPIARQRGKKSWQEHAKMVDAIERGDAEAAARIMREHTERTRKSYLDQRKSAAQPEQPPALVRTRRRPGTASARR</sequence>
<keyword evidence="3" id="KW-0804">Transcription</keyword>
<keyword evidence="7" id="KW-1185">Reference proteome</keyword>
<evidence type="ECO:0000313" key="7">
    <source>
        <dbReference type="Proteomes" id="UP000250434"/>
    </source>
</evidence>
<accession>A0A344L232</accession>
<dbReference type="KEGG" id="aab:A4R43_05830"/>
<evidence type="ECO:0000256" key="4">
    <source>
        <dbReference type="SAM" id="MobiDB-lite"/>
    </source>
</evidence>
<dbReference type="SUPFAM" id="SSF48008">
    <property type="entry name" value="GntR ligand-binding domain-like"/>
    <property type="match status" value="1"/>
</dbReference>
<dbReference type="InterPro" id="IPR000524">
    <property type="entry name" value="Tscrpt_reg_HTH_GntR"/>
</dbReference>
<dbReference type="GO" id="GO:0003700">
    <property type="term" value="F:DNA-binding transcription factor activity"/>
    <property type="evidence" value="ECO:0007669"/>
    <property type="project" value="InterPro"/>
</dbReference>
<evidence type="ECO:0000259" key="5">
    <source>
        <dbReference type="PROSITE" id="PS50949"/>
    </source>
</evidence>
<organism evidence="6 7">
    <name type="scientific">Amycolatopsis albispora</name>
    <dbReference type="NCBI Taxonomy" id="1804986"/>
    <lineage>
        <taxon>Bacteria</taxon>
        <taxon>Bacillati</taxon>
        <taxon>Actinomycetota</taxon>
        <taxon>Actinomycetes</taxon>
        <taxon>Pseudonocardiales</taxon>
        <taxon>Pseudonocardiaceae</taxon>
        <taxon>Amycolatopsis</taxon>
    </lineage>
</organism>
<proteinExistence type="predicted"/>
<evidence type="ECO:0000256" key="2">
    <source>
        <dbReference type="ARBA" id="ARBA00023125"/>
    </source>
</evidence>
<dbReference type="Gene3D" id="1.10.10.10">
    <property type="entry name" value="Winged helix-like DNA-binding domain superfamily/Winged helix DNA-binding domain"/>
    <property type="match status" value="1"/>
</dbReference>
<dbReference type="Proteomes" id="UP000250434">
    <property type="component" value="Chromosome"/>
</dbReference>
<protein>
    <submittedName>
        <fullName evidence="6">GntR family transcriptional regulator</fullName>
    </submittedName>
</protein>
<dbReference type="GO" id="GO:0003677">
    <property type="term" value="F:DNA binding"/>
    <property type="evidence" value="ECO:0007669"/>
    <property type="project" value="UniProtKB-KW"/>
</dbReference>
<dbReference type="PANTHER" id="PTHR43537:SF45">
    <property type="entry name" value="GNTR FAMILY REGULATORY PROTEIN"/>
    <property type="match status" value="1"/>
</dbReference>
<dbReference type="Gene3D" id="1.20.120.530">
    <property type="entry name" value="GntR ligand-binding domain-like"/>
    <property type="match status" value="1"/>
</dbReference>
<dbReference type="EMBL" id="CP015163">
    <property type="protein sequence ID" value="AXB42106.1"/>
    <property type="molecule type" value="Genomic_DNA"/>
</dbReference>
<dbReference type="SMART" id="SM00345">
    <property type="entry name" value="HTH_GNTR"/>
    <property type="match status" value="1"/>
</dbReference>
<dbReference type="InterPro" id="IPR011711">
    <property type="entry name" value="GntR_C"/>
</dbReference>
<keyword evidence="1" id="KW-0805">Transcription regulation</keyword>
<keyword evidence="2" id="KW-0238">DNA-binding</keyword>
<dbReference type="RefSeq" id="WP_236808795.1">
    <property type="nucleotide sequence ID" value="NZ_CP015163.1"/>
</dbReference>
<feature type="region of interest" description="Disordered" evidence="4">
    <location>
        <begin position="211"/>
        <end position="250"/>
    </location>
</feature>
<dbReference type="CDD" id="cd07377">
    <property type="entry name" value="WHTH_GntR"/>
    <property type="match status" value="1"/>
</dbReference>
<feature type="domain" description="HTH gntR-type" evidence="5">
    <location>
        <begin position="19"/>
        <end position="86"/>
    </location>
</feature>
<evidence type="ECO:0000313" key="6">
    <source>
        <dbReference type="EMBL" id="AXB42106.1"/>
    </source>
</evidence>
<dbReference type="InterPro" id="IPR036388">
    <property type="entry name" value="WH-like_DNA-bd_sf"/>
</dbReference>
<dbReference type="SMART" id="SM00895">
    <property type="entry name" value="FCD"/>
    <property type="match status" value="1"/>
</dbReference>
<gene>
    <name evidence="6" type="ORF">A4R43_05830</name>
</gene>
<evidence type="ECO:0000256" key="3">
    <source>
        <dbReference type="ARBA" id="ARBA00023163"/>
    </source>
</evidence>
<dbReference type="PANTHER" id="PTHR43537">
    <property type="entry name" value="TRANSCRIPTIONAL REGULATOR, GNTR FAMILY"/>
    <property type="match status" value="1"/>
</dbReference>
<dbReference type="PROSITE" id="PS50949">
    <property type="entry name" value="HTH_GNTR"/>
    <property type="match status" value="1"/>
</dbReference>
<dbReference type="InterPro" id="IPR008920">
    <property type="entry name" value="TF_FadR/GntR_C"/>
</dbReference>
<feature type="compositionally biased region" description="Basic residues" evidence="4">
    <location>
        <begin position="238"/>
        <end position="250"/>
    </location>
</feature>
<dbReference type="PRINTS" id="PR00035">
    <property type="entry name" value="HTHGNTR"/>
</dbReference>
<dbReference type="InterPro" id="IPR036390">
    <property type="entry name" value="WH_DNA-bd_sf"/>
</dbReference>
<dbReference type="SUPFAM" id="SSF46785">
    <property type="entry name" value="Winged helix' DNA-binding domain"/>
    <property type="match status" value="1"/>
</dbReference>
<reference evidence="6 7" key="1">
    <citation type="submission" date="2016-04" db="EMBL/GenBank/DDBJ databases">
        <title>Complete genome sequence and analysis of deep-sea sediment isolate, Amycolatopsis sp. WP1.</title>
        <authorList>
            <person name="Wang H."/>
            <person name="Chen S."/>
            <person name="Wu Q."/>
        </authorList>
    </citation>
    <scope>NUCLEOTIDE SEQUENCE [LARGE SCALE GENOMIC DNA]</scope>
    <source>
        <strain evidence="6 7">WP1</strain>
    </source>
</reference>
<dbReference type="AlphaFoldDB" id="A0A344L232"/>
<feature type="compositionally biased region" description="Basic and acidic residues" evidence="4">
    <location>
        <begin position="211"/>
        <end position="225"/>
    </location>
</feature>
<dbReference type="Pfam" id="PF07729">
    <property type="entry name" value="FCD"/>
    <property type="match status" value="1"/>
</dbReference>
<name>A0A344L232_9PSEU</name>